<evidence type="ECO:0000313" key="2">
    <source>
        <dbReference type="Proteomes" id="UP000240258"/>
    </source>
</evidence>
<gene>
    <name evidence="1" type="ORF">C4N19_07185</name>
</gene>
<evidence type="ECO:0000313" key="1">
    <source>
        <dbReference type="EMBL" id="AVQ18888.1"/>
    </source>
</evidence>
<name>A0ABN5JE74_FUSMR</name>
<accession>A0ABN5JE74</accession>
<dbReference type="Proteomes" id="UP000240258">
    <property type="component" value="Chromosome"/>
</dbReference>
<dbReference type="GeneID" id="62763304"/>
<organism evidence="1 2">
    <name type="scientific">Fusobacterium mortiferum ATCC 9817</name>
    <dbReference type="NCBI Taxonomy" id="469616"/>
    <lineage>
        <taxon>Bacteria</taxon>
        <taxon>Fusobacteriati</taxon>
        <taxon>Fusobacteriota</taxon>
        <taxon>Fusobacteriia</taxon>
        <taxon>Fusobacteriales</taxon>
        <taxon>Fusobacteriaceae</taxon>
        <taxon>Fusobacterium</taxon>
    </lineage>
</organism>
<dbReference type="RefSeq" id="WP_005884489.1">
    <property type="nucleotide sequence ID" value="NZ_CP028102.1"/>
</dbReference>
<proteinExistence type="predicted"/>
<dbReference type="EMBL" id="CP028102">
    <property type="protein sequence ID" value="AVQ18888.1"/>
    <property type="molecule type" value="Genomic_DNA"/>
</dbReference>
<keyword evidence="2" id="KW-1185">Reference proteome</keyword>
<sequence length="77" mass="9395">MEIEKIKFVIIVYNSQIKYNNEFFEEVLNKETTSTWKKAISIAEKMKRKFSKKDYPQRKIVIKERYKEGWKVVSTRT</sequence>
<reference evidence="2" key="1">
    <citation type="journal article" date="2018" name="MSphere">
        <title>Fusobacterium Genomics Using MinION and Illumina Sequencing Enables Genome Completion and Correction.</title>
        <authorList>
            <person name="Todd S.M."/>
            <person name="Settlage R.E."/>
            <person name="Lahmers K.K."/>
            <person name="Slade D.J."/>
        </authorList>
    </citation>
    <scope>NUCLEOTIDE SEQUENCE [LARGE SCALE GENOMIC DNA]</scope>
    <source>
        <strain evidence="2">ATCC 9817</strain>
    </source>
</reference>
<protein>
    <submittedName>
        <fullName evidence="1">Uncharacterized protein</fullName>
    </submittedName>
</protein>